<dbReference type="OrthoDB" id="426066at2759"/>
<comment type="caution">
    <text evidence="2">The sequence shown here is derived from an EMBL/GenBank/DDBJ whole genome shotgun (WGS) entry which is preliminary data.</text>
</comment>
<dbReference type="Pfam" id="PF00651">
    <property type="entry name" value="BTB"/>
    <property type="match status" value="1"/>
</dbReference>
<name>A0A812JRC5_SYMPI</name>
<proteinExistence type="predicted"/>
<dbReference type="PROSITE" id="PS50097">
    <property type="entry name" value="BTB"/>
    <property type="match status" value="1"/>
</dbReference>
<dbReference type="Proteomes" id="UP000649617">
    <property type="component" value="Unassembled WGS sequence"/>
</dbReference>
<dbReference type="AlphaFoldDB" id="A0A812JRC5"/>
<organism evidence="2 3">
    <name type="scientific">Symbiodinium pilosum</name>
    <name type="common">Dinoflagellate</name>
    <dbReference type="NCBI Taxonomy" id="2952"/>
    <lineage>
        <taxon>Eukaryota</taxon>
        <taxon>Sar</taxon>
        <taxon>Alveolata</taxon>
        <taxon>Dinophyceae</taxon>
        <taxon>Suessiales</taxon>
        <taxon>Symbiodiniaceae</taxon>
        <taxon>Symbiodinium</taxon>
    </lineage>
</organism>
<protein>
    <submittedName>
        <fullName evidence="2">BPM1 protein</fullName>
    </submittedName>
</protein>
<dbReference type="SUPFAM" id="SSF54695">
    <property type="entry name" value="POZ domain"/>
    <property type="match status" value="1"/>
</dbReference>
<accession>A0A812JRC5</accession>
<evidence type="ECO:0000313" key="3">
    <source>
        <dbReference type="Proteomes" id="UP000649617"/>
    </source>
</evidence>
<evidence type="ECO:0000313" key="2">
    <source>
        <dbReference type="EMBL" id="CAE7212611.1"/>
    </source>
</evidence>
<dbReference type="EMBL" id="CAJNIZ010002604">
    <property type="protein sequence ID" value="CAE7212611.1"/>
    <property type="molecule type" value="Genomic_DNA"/>
</dbReference>
<keyword evidence="3" id="KW-1185">Reference proteome</keyword>
<feature type="domain" description="BTB" evidence="1">
    <location>
        <begin position="155"/>
        <end position="222"/>
    </location>
</feature>
<reference evidence="2" key="1">
    <citation type="submission" date="2021-02" db="EMBL/GenBank/DDBJ databases">
        <authorList>
            <person name="Dougan E. K."/>
            <person name="Rhodes N."/>
            <person name="Thang M."/>
            <person name="Chan C."/>
        </authorList>
    </citation>
    <scope>NUCLEOTIDE SEQUENCE</scope>
</reference>
<dbReference type="InterPro" id="IPR000210">
    <property type="entry name" value="BTB/POZ_dom"/>
</dbReference>
<gene>
    <name evidence="2" type="primary">BPM1</name>
    <name evidence="2" type="ORF">SPIL2461_LOCUS2395</name>
</gene>
<sequence length="251" mass="28050">MLYSPDAGQLIGSHHGSLALFYRTHVSVPVYEEISCQYSLYIKARDGSFVQLGETGHGRYDSEVAHDWREVCFGPDVHWEGHRPATLTALGIFGLTHEQLLQSEWVQNDTLTVKCLLEVRPRYFDSRLSVGLSAELPGPSIVRDMQALFEKGTNSDVRFMVEGEVIHAHSAVLCQRSDVLESQLTTGMQESISKVIVIEDCSARIFRAFLKFLYTDNLPSVEELAAQVSCSAADDDSWQLKEMQALLAVSH</sequence>
<feature type="non-terminal residue" evidence="2">
    <location>
        <position position="251"/>
    </location>
</feature>
<evidence type="ECO:0000259" key="1">
    <source>
        <dbReference type="PROSITE" id="PS50097"/>
    </source>
</evidence>
<dbReference type="CDD" id="cd18186">
    <property type="entry name" value="BTB_POZ_ZBTB_KLHL-like"/>
    <property type="match status" value="1"/>
</dbReference>
<dbReference type="Gene3D" id="3.30.710.10">
    <property type="entry name" value="Potassium Channel Kv1.1, Chain A"/>
    <property type="match status" value="1"/>
</dbReference>
<dbReference type="SMART" id="SM00225">
    <property type="entry name" value="BTB"/>
    <property type="match status" value="1"/>
</dbReference>
<dbReference type="InterPro" id="IPR011333">
    <property type="entry name" value="SKP1/BTB/POZ_sf"/>
</dbReference>
<dbReference type="PANTHER" id="PTHR24413">
    <property type="entry name" value="SPECKLE-TYPE POZ PROTEIN"/>
    <property type="match status" value="1"/>
</dbReference>